<dbReference type="EMBL" id="JAATIQ010000130">
    <property type="protein sequence ID" value="KAF4379207.1"/>
    <property type="molecule type" value="Genomic_DNA"/>
</dbReference>
<dbReference type="InterPro" id="IPR017451">
    <property type="entry name" value="F-box-assoc_interact_dom"/>
</dbReference>
<evidence type="ECO:0000256" key="2">
    <source>
        <dbReference type="ARBA" id="ARBA00007647"/>
    </source>
</evidence>
<dbReference type="Pfam" id="PF08268">
    <property type="entry name" value="FBA_3"/>
    <property type="match status" value="1"/>
</dbReference>
<evidence type="ECO:0000256" key="7">
    <source>
        <dbReference type="SAM" id="MobiDB-lite"/>
    </source>
</evidence>
<feature type="region of interest" description="Disordered" evidence="7">
    <location>
        <begin position="2997"/>
        <end position="3017"/>
    </location>
</feature>
<feature type="region of interest" description="Disordered" evidence="7">
    <location>
        <begin position="2143"/>
        <end position="2176"/>
    </location>
</feature>
<feature type="domain" description="F-box" evidence="8">
    <location>
        <begin position="1"/>
        <end position="46"/>
    </location>
</feature>
<dbReference type="NCBIfam" id="TIGR01640">
    <property type="entry name" value="F_box_assoc_1"/>
    <property type="match status" value="5"/>
</dbReference>
<dbReference type="Pfam" id="PF01697">
    <property type="entry name" value="Glyco_transf_92"/>
    <property type="match status" value="1"/>
</dbReference>
<organism evidence="9 10">
    <name type="scientific">Cannabis sativa</name>
    <name type="common">Hemp</name>
    <name type="synonym">Marijuana</name>
    <dbReference type="NCBI Taxonomy" id="3483"/>
    <lineage>
        <taxon>Eukaryota</taxon>
        <taxon>Viridiplantae</taxon>
        <taxon>Streptophyta</taxon>
        <taxon>Embryophyta</taxon>
        <taxon>Tracheophyta</taxon>
        <taxon>Spermatophyta</taxon>
        <taxon>Magnoliopsida</taxon>
        <taxon>eudicotyledons</taxon>
        <taxon>Gunneridae</taxon>
        <taxon>Pentapetalae</taxon>
        <taxon>rosids</taxon>
        <taxon>fabids</taxon>
        <taxon>Rosales</taxon>
        <taxon>Cannabaceae</taxon>
        <taxon>Cannabis</taxon>
    </lineage>
</organism>
<evidence type="ECO:0000259" key="8">
    <source>
        <dbReference type="PROSITE" id="PS50181"/>
    </source>
</evidence>
<accession>A0A7J6G8L8</accession>
<dbReference type="GO" id="GO:0016020">
    <property type="term" value="C:membrane"/>
    <property type="evidence" value="ECO:0007669"/>
    <property type="project" value="UniProtKB-SubCell"/>
</dbReference>
<dbReference type="SMART" id="SM00256">
    <property type="entry name" value="FBOX"/>
    <property type="match status" value="6"/>
</dbReference>
<dbReference type="PANTHER" id="PTHR31672:SF13">
    <property type="entry name" value="F-BOX PROTEIN CPR30-LIKE"/>
    <property type="match status" value="1"/>
</dbReference>
<evidence type="ECO:0000256" key="3">
    <source>
        <dbReference type="ARBA" id="ARBA00022676"/>
    </source>
</evidence>
<feature type="compositionally biased region" description="Basic residues" evidence="7">
    <location>
        <begin position="2149"/>
        <end position="2164"/>
    </location>
</feature>
<protein>
    <recommendedName>
        <fullName evidence="8">F-box domain-containing protein</fullName>
    </recommendedName>
</protein>
<gene>
    <name evidence="9" type="ORF">G4B88_010601</name>
</gene>
<keyword evidence="6" id="KW-0175">Coiled coil</keyword>
<evidence type="ECO:0000256" key="1">
    <source>
        <dbReference type="ARBA" id="ARBA00004370"/>
    </source>
</evidence>
<reference evidence="9 10" key="1">
    <citation type="journal article" date="2020" name="bioRxiv">
        <title>Sequence and annotation of 42 cannabis genomes reveals extensive copy number variation in cannabinoid synthesis and pathogen resistance genes.</title>
        <authorList>
            <person name="Mckernan K.J."/>
            <person name="Helbert Y."/>
            <person name="Kane L.T."/>
            <person name="Ebling H."/>
            <person name="Zhang L."/>
            <person name="Liu B."/>
            <person name="Eaton Z."/>
            <person name="Mclaughlin S."/>
            <person name="Kingan S."/>
            <person name="Baybayan P."/>
            <person name="Concepcion G."/>
            <person name="Jordan M."/>
            <person name="Riva A."/>
            <person name="Barbazuk W."/>
            <person name="Harkins T."/>
        </authorList>
    </citation>
    <scope>NUCLEOTIDE SEQUENCE [LARGE SCALE GENOMIC DNA]</scope>
    <source>
        <strain evidence="10">cv. Jamaican Lion 4</strain>
        <tissue evidence="9">Leaf</tissue>
    </source>
</reference>
<proteinExistence type="inferred from homology"/>
<dbReference type="InterPro" id="IPR013187">
    <property type="entry name" value="F-box-assoc_dom_typ3"/>
</dbReference>
<dbReference type="InterPro" id="IPR006527">
    <property type="entry name" value="F-box-assoc_dom_typ1"/>
</dbReference>
<dbReference type="InterPro" id="IPR026960">
    <property type="entry name" value="RVT-Znf"/>
</dbReference>
<evidence type="ECO:0000313" key="9">
    <source>
        <dbReference type="EMBL" id="KAF4379207.1"/>
    </source>
</evidence>
<dbReference type="GO" id="GO:0016757">
    <property type="term" value="F:glycosyltransferase activity"/>
    <property type="evidence" value="ECO:0007669"/>
    <property type="project" value="UniProtKB-KW"/>
</dbReference>
<feature type="compositionally biased region" description="Basic and acidic residues" evidence="7">
    <location>
        <begin position="2998"/>
        <end position="3017"/>
    </location>
</feature>
<dbReference type="PROSITE" id="PS50181">
    <property type="entry name" value="FBOX"/>
    <property type="match status" value="5"/>
</dbReference>
<dbReference type="CDD" id="cd22157">
    <property type="entry name" value="F-box_AtFBW1-like"/>
    <property type="match status" value="5"/>
</dbReference>
<dbReference type="Proteomes" id="UP000583929">
    <property type="component" value="Unassembled WGS sequence"/>
</dbReference>
<dbReference type="PANTHER" id="PTHR31672">
    <property type="entry name" value="BNACNNG10540D PROTEIN"/>
    <property type="match status" value="1"/>
</dbReference>
<dbReference type="Pfam" id="PF00646">
    <property type="entry name" value="F-box"/>
    <property type="match status" value="6"/>
</dbReference>
<keyword evidence="5" id="KW-0472">Membrane</keyword>
<sequence>MAYLPLEVITDILARLPVKSLLCLRCVCKPWRSLIDSLDFTHFHILKSVETKSNLRLILRKGFQLFTVDLDNPNEAVELPHPLMCYSNEIKILGLCNGLLCICNVAEDIALWNPSIKTHRLLPYLTAERVRDPALCLRGPRVYGLGYDAALDDYKLVRVSQYIGLNNLSFESEVKIYSLRTNEWKGIQDMPYALRYTKKMGVHVNGFLHWVVLRKLEMDENELVVALDVVGECYKEVPLPESFKNLFLLDLGVLDGCLCIVAVHEDMDIEVWLMKNYGVQESWTKLVNLKAYKLVRPLTSSKDGQDILFETDHDKLFMYNLKSQRVKDVNICGVPDSFEALVCVSSLASVNPSRRANGLSQEIEDRYRMSSWIIFFLRASSWCFRKNQKKKLNKRGDKVVTLVAGITVTPRHLHFATTLFTTITMGMGGKTLIIPITNKLLLIITSLFLFVLLSLHLSRHHILVTTHLDFPYTTTSKLNVAATPKYNAAAEEEENESQPILRNVSSPLHHHSVLLPEWEVLLIVPGPVNKETIDLFADYICLFQNNATSPATFSGALSNDRFAFKCSMPNSVRRLRPFLQPIMMTKSSEKESAAIVKMPELYRWNFLVYESFSTENDVVLFAKGINNRQWISRSPREFNCVFYHDSSKTVAFKTAVTSSAQEVFRCPHPNITAPFNSNDDYDDEDNGELKIKVSIEIISENNLVVPSVAYYGPRQIPQSKSKSELCASTMVYNAGKFLKEWVVYHSKIGVDKFILYDNDSNDNIKSVVEELNDEGFDVTTIFWVWPKSQEAGFSHSAIQSKDLCNWMMFVDVDEFIYSPSWFNFSKPSKSMLQSLLPTFSPSGEPNYIGQISIRCNEFGPSSQRSHPPEGVTQGYTCRRSVEQRHKSIVLLDAVNTSLLNAIHHFKMKDRYKTVTMSLNRAVVNHYKYQAWSEFQNKFRRRVSTYVVDWKEKANLASNDRTPGLGFEAVEPKAWDQKFCEVKDERLKLVTRKWFGSPTSDGYKLNNSTTTFETRLVAHSIATPQQPTPMTSLPSEIITDILVRLSVKDLLRYRSVSKPWCSLIDSPDFVKSHLKHSTDTYSNTGLIIRGYDLNWVDLHNLNSSEKLIHPLDLNGGMGADVLGSCNGLLALINIDDDIALWNPFTKRYRILPIAEIEFPTHGFTFCQYIIYGFGYDPINDDYKLIRLIQFYGKDHDSFDSEVKVYSLKAKTWRRIKDFPYYLRYKRVYGVLASNALHWVVSRKPESDVSNLIGAIDLVSEEYYVVPQPDYVDGDFHMNLNVLGDCLCLIANYTSNPTNEYWEYCKADRVDIWVMKEYGVKESWTKLYSVVQSDVMSSFSFVIPVAYLKNSGDQKILMNQNSKKFISYDLGRNKADDVMIPHVPDYYEVWVCLQSLVGLGGKDGEISAKKAEKRRKRRLKKELKRKKAEEAAKTKDKRGLIRISSMFSLEMESCSTLHIIADILIRLPVKDLLRYRCVSKPWCSLIDSPDFIKRHLNHSKETYSNAGLVLNWSDIYWVDLDNLNSVVELNHPIDFEGGTEVLGSCNGLLVLFNSYDDVALWNPFTKRYRNLPNTELEFAGKDFCICQYIIYGFGYDPIHDDYKLIRLVQYIGDEDDSFDSEVKVYSLKTKSWKRIEDFPYYLCYKNAYGVLVDNALHWVVSRKPESDVSNLIGAFDIVSEEYYVVPQPDFVDCDFHMTLNVLGSCLCLIANYTSDQSSYFWETKADRIDIWVMKEYGVKESWTKLYSMVQSDEISSFGYVYPVTYLKPRGNKILMDQDSKKFILYDLERNKAENVMIPGMPNQFDECVCLQSLVGLGGRDGEISGKKAEKLRRKRKLKKKLKRKEEEVAKKGLIRISSMFESRMEESCSTLHVIFCNQQRPPMTTTLPSEIITDILVRLSVKDLIRYRCVSKPWCSLIDGPDFIKSHLNYSNAGLVLSWSDIYWVDLDNLNSAVELNHPIDYEGGTTAVLGSCNGLLVLFNSYDDVALWNPFTKRKPVSDVSNLIAAFDIVSEEYYVVPQPNFVDCDFHMTLNVLGSCLCLIANYTSERSSYFWETKADRIDIWVMKDYGVKESWTKLCSVVPSDEINSFCYVFPVTYLKHRVCVCLQSLVGLGGRDGEISGKKAEKLRWKRKLKKEEEAAKSAVNEAIEKKKKKKEKPLPKHNHKPNSPETTTMSSLPGDAIQNILCRLEVKDLLRYRCVSKPWCSLIDDPHFIKIHLQHSKETDSHLSLIRNDPELNAIDVDTLNSSIRLNPFDERDGVEIVACVDGLLILANFIGDMAIWNPSTKKYKKLLASDLNVNPFPDCIVEYGITGFGYDSVNDDYKLFRMIYYFGMDVLSFHKEIRLYSLKNNSWKKIGDFPYESYKTRENGIFVNGTLNWMVSGESTSYESIIIVGFDLATEEYRKISMPEKKDIYGKETFHTNMTHLGGWLCVVCVYSVNDTASRVGIWVMKEYGVKESWTKLAMVMPSSVTGPFDYLSPLVHFKNANQLLFDQSGDKFMLYDLKRNSAKSVTTISALNKCFDSFLCVRSLVKVCGGERGSNGKKAEENGNKRKKQGQQLGERKRVHDLGYFSVHWIQIGVVNGKRELKSQSHSPQVYAAGILVAMISREVRERRNPCVTLILSTAVTAMANLPWGTIVDILLRLPVEDLLRYKCVSKGWCGLIQSRSFVKRHLSHSIETSSNLCVILNTGHEFHSVELDCELSALESSVRVDPPIFTGHGVEILGFCNGLVVLMETGPRYDTVIWNPATKQCRKVPMSDLNQLPGSIFYDIGIAGFGYDPVNDDHKFLRMLHYCGNNPVRSLRSEVNVYSLNTNTWKRVADFPYLGKHCGKSLLVGSSFHWLLGLQLGTKISTVILAFDLVTEKYRQIPRADTDTKGKAYYSTITELGGWLCEVVKYGGHSEKAQYVEFWVMKEYGVKESWTKLCTVVPSNVTGSFTSIMPLKYFKKAHQILFDQDNKKLMLYDLERKEAKSVRSYTKTCGKIACVRSLIGVGVDKPNSGKEAEEDLNKKNNEKEKQQPTGKKCNYIIWMISCPRGFHLNWCCKWSAFDEQRQRLGLLLRAVGLVLHNNGLGTLRLGLQVHYQTVKTDIEIGGFADEDSICKPKMHGGLGIKKFSDLNMALISKLGWTLASGEEKPWCSLFLAKYGKRNDSFWSVKLPETTSKVARGILTSRDFIRGESCWLIANGNMTDIWHSPWIPWLSWNEYIAAFNPRIQEPRVKLISNFINERGELMIESLAEWFNPRVGNQLGRVELLSNGDNDKLIWRDSTDGSFSVRQAYLSLIKPRLGMCSNVWKEIWKVPVHKRVKVFLWKICKDILPCGSRLRTVFGNDSHCVLCSDGEDSILHLFFHCPFARACWFSSPFGIRMFHSGSPLRPQDVLSNSLKMVNDFIASKLRISMERLELGVVAVVVFNKEGAFVEALTAKVSVSSALHAESLALCHAFSLCVSWLPRDANSVAHKLAAWAAVNNVSRVCTEGEVAPLVATGLLGLRVTRRLSPSTGKCRNVLMSDLNELPGSIFYDIGLDVGFGYDPVKDDNEKLMIYDMEKKEAKIVKKYTKSFEKITCARSLVGVEFNLIELMNPIHGRRHGRTKQQKEGEAEVFCNGLLALAISNGDTVVICNPSTRKHCPFLVLLGTILLTTIISCWKRVGDFHINNFYKEFRELPLLDEDGGVEQLDRC</sequence>
<dbReference type="InterPro" id="IPR011043">
    <property type="entry name" value="Gal_Oxase/kelch_b-propeller"/>
</dbReference>
<feature type="domain" description="F-box" evidence="8">
    <location>
        <begin position="1026"/>
        <end position="1073"/>
    </location>
</feature>
<dbReference type="Pfam" id="PF07734">
    <property type="entry name" value="FBA_1"/>
    <property type="match status" value="4"/>
</dbReference>
<evidence type="ECO:0000313" key="10">
    <source>
        <dbReference type="Proteomes" id="UP000583929"/>
    </source>
</evidence>
<feature type="region of interest" description="Disordered" evidence="7">
    <location>
        <begin position="2538"/>
        <end position="2560"/>
    </location>
</feature>
<dbReference type="InterPro" id="IPR050796">
    <property type="entry name" value="SCF_F-box_component"/>
</dbReference>
<dbReference type="InterPro" id="IPR008166">
    <property type="entry name" value="Glyco_transf_92"/>
</dbReference>
<keyword evidence="3" id="KW-0328">Glycosyltransferase</keyword>
<dbReference type="Gene3D" id="1.20.1280.50">
    <property type="match status" value="4"/>
</dbReference>
<name>A0A7J6G8L8_CANSA</name>
<feature type="domain" description="F-box" evidence="8">
    <location>
        <begin position="2626"/>
        <end position="2672"/>
    </location>
</feature>
<comment type="similarity">
    <text evidence="2">Belongs to the glycosyltransferase 92 family.</text>
</comment>
<evidence type="ECO:0000256" key="5">
    <source>
        <dbReference type="ARBA" id="ARBA00023136"/>
    </source>
</evidence>
<evidence type="ECO:0000256" key="4">
    <source>
        <dbReference type="ARBA" id="ARBA00022679"/>
    </source>
</evidence>
<comment type="subcellular location">
    <subcellularLocation>
        <location evidence="1">Membrane</location>
    </subcellularLocation>
</comment>
<dbReference type="Pfam" id="PF13966">
    <property type="entry name" value="zf-RVT"/>
    <property type="match status" value="1"/>
</dbReference>
<feature type="domain" description="F-box" evidence="8">
    <location>
        <begin position="2170"/>
        <end position="2215"/>
    </location>
</feature>
<dbReference type="InterPro" id="IPR036047">
    <property type="entry name" value="F-box-like_dom_sf"/>
</dbReference>
<evidence type="ECO:0000256" key="6">
    <source>
        <dbReference type="SAM" id="Coils"/>
    </source>
</evidence>
<dbReference type="SUPFAM" id="SSF81383">
    <property type="entry name" value="F-box domain"/>
    <property type="match status" value="6"/>
</dbReference>
<feature type="coiled-coil region" evidence="6">
    <location>
        <begin position="1404"/>
        <end position="1434"/>
    </location>
</feature>
<feature type="domain" description="F-box" evidence="8">
    <location>
        <begin position="1879"/>
        <end position="1925"/>
    </location>
</feature>
<keyword evidence="4" id="KW-0808">Transferase</keyword>
<dbReference type="InterPro" id="IPR001810">
    <property type="entry name" value="F-box_dom"/>
</dbReference>
<comment type="caution">
    <text evidence="9">The sequence shown here is derived from an EMBL/GenBank/DDBJ whole genome shotgun (WGS) entry which is preliminary data.</text>
</comment>
<dbReference type="SUPFAM" id="SSF50965">
    <property type="entry name" value="Galactose oxidase, central domain"/>
    <property type="match status" value="2"/>
</dbReference>
<keyword evidence="10" id="KW-1185">Reference proteome</keyword>